<gene>
    <name evidence="4" type="primary">xerC_26</name>
    <name evidence="4" type="ORF">GALL_245190</name>
</gene>
<protein>
    <submittedName>
        <fullName evidence="4">Tyrosine recombinase XerC</fullName>
    </submittedName>
</protein>
<evidence type="ECO:0000256" key="1">
    <source>
        <dbReference type="ARBA" id="ARBA00023125"/>
    </source>
</evidence>
<dbReference type="GO" id="GO:0003677">
    <property type="term" value="F:DNA binding"/>
    <property type="evidence" value="ECO:0007669"/>
    <property type="project" value="UniProtKB-KW"/>
</dbReference>
<dbReference type="PANTHER" id="PTHR30349">
    <property type="entry name" value="PHAGE INTEGRASE-RELATED"/>
    <property type="match status" value="1"/>
</dbReference>
<dbReference type="SUPFAM" id="SSF56349">
    <property type="entry name" value="DNA breaking-rejoining enzymes"/>
    <property type="match status" value="1"/>
</dbReference>
<name>A0A1J5RNM9_9ZZZZ</name>
<dbReference type="InterPro" id="IPR013762">
    <property type="entry name" value="Integrase-like_cat_sf"/>
</dbReference>
<evidence type="ECO:0000313" key="4">
    <source>
        <dbReference type="EMBL" id="OIQ93559.1"/>
    </source>
</evidence>
<dbReference type="Gene3D" id="1.10.150.130">
    <property type="match status" value="1"/>
</dbReference>
<accession>A0A1J5RNM9</accession>
<dbReference type="PROSITE" id="PS51898">
    <property type="entry name" value="TYR_RECOMBINASE"/>
    <property type="match status" value="1"/>
</dbReference>
<sequence>MAYIEKRKNGYRVQVRKRGMPSISRTFDLLADAETWAREIEREAQRGNIAVLRQDAQRITVSEAMDRYLAGPVQAMKSAKDVRTRLSRARERFGEYVLSNVRGVDVSAWRDDLLGDGLAPQTVIHHLNALSALFSFVEKDLSIDLPAGNPVSKVRKPAAPPARDRRLRPGEYEALQADRPELLAFIILAVETSMRRGELVKLRWEHVDLARRTAHLPDTKNGESRTVALSSLAVATLQSLPRRIDGHVWPWKTPEGFSCAWKRHVRQARKAHVLARLHEALAREGFDAGAEIRALVYKKRQPSPRTPAMLEKIEKTDPFLTNLHFHDLRHEATSRLFEKGLGIMEVASMTGHKSLAMLKRYTHVEAEKLAKKLG</sequence>
<proteinExistence type="predicted"/>
<dbReference type="InterPro" id="IPR011010">
    <property type="entry name" value="DNA_brk_join_enz"/>
</dbReference>
<dbReference type="GO" id="GO:0015074">
    <property type="term" value="P:DNA integration"/>
    <property type="evidence" value="ECO:0007669"/>
    <property type="project" value="InterPro"/>
</dbReference>
<dbReference type="EMBL" id="MLJW01000205">
    <property type="protein sequence ID" value="OIQ93559.1"/>
    <property type="molecule type" value="Genomic_DNA"/>
</dbReference>
<dbReference type="GO" id="GO:0006310">
    <property type="term" value="P:DNA recombination"/>
    <property type="evidence" value="ECO:0007669"/>
    <property type="project" value="UniProtKB-KW"/>
</dbReference>
<dbReference type="InterPro" id="IPR010998">
    <property type="entry name" value="Integrase_recombinase_N"/>
</dbReference>
<organism evidence="4">
    <name type="scientific">mine drainage metagenome</name>
    <dbReference type="NCBI Taxonomy" id="410659"/>
    <lineage>
        <taxon>unclassified sequences</taxon>
        <taxon>metagenomes</taxon>
        <taxon>ecological metagenomes</taxon>
    </lineage>
</organism>
<comment type="caution">
    <text evidence="4">The sequence shown here is derived from an EMBL/GenBank/DDBJ whole genome shotgun (WGS) entry which is preliminary data.</text>
</comment>
<keyword evidence="2" id="KW-0233">DNA recombination</keyword>
<feature type="domain" description="Tyr recombinase" evidence="3">
    <location>
        <begin position="162"/>
        <end position="374"/>
    </location>
</feature>
<keyword evidence="1" id="KW-0238">DNA-binding</keyword>
<evidence type="ECO:0000256" key="2">
    <source>
        <dbReference type="ARBA" id="ARBA00023172"/>
    </source>
</evidence>
<dbReference type="AlphaFoldDB" id="A0A1J5RNM9"/>
<dbReference type="InterPro" id="IPR002104">
    <property type="entry name" value="Integrase_catalytic"/>
</dbReference>
<dbReference type="PANTHER" id="PTHR30349:SF94">
    <property type="entry name" value="INTEGRASE_RECOMBINASE HI_1414-RELATED"/>
    <property type="match status" value="1"/>
</dbReference>
<dbReference type="CDD" id="cd00796">
    <property type="entry name" value="INT_Rci_Hp1_C"/>
    <property type="match status" value="1"/>
</dbReference>
<reference evidence="4" key="1">
    <citation type="submission" date="2016-10" db="EMBL/GenBank/DDBJ databases">
        <title>Sequence of Gallionella enrichment culture.</title>
        <authorList>
            <person name="Poehlein A."/>
            <person name="Muehling M."/>
            <person name="Daniel R."/>
        </authorList>
    </citation>
    <scope>NUCLEOTIDE SEQUENCE</scope>
</reference>
<dbReference type="InterPro" id="IPR050090">
    <property type="entry name" value="Tyrosine_recombinase_XerCD"/>
</dbReference>
<evidence type="ECO:0000259" key="3">
    <source>
        <dbReference type="PROSITE" id="PS51898"/>
    </source>
</evidence>
<dbReference type="Gene3D" id="1.10.443.10">
    <property type="entry name" value="Intergrase catalytic core"/>
    <property type="match status" value="1"/>
</dbReference>
<dbReference type="Pfam" id="PF00589">
    <property type="entry name" value="Phage_integrase"/>
    <property type="match status" value="1"/>
</dbReference>